<name>A0ABT8HUN9_9BACL</name>
<proteinExistence type="predicted"/>
<dbReference type="RefSeq" id="WP_301165532.1">
    <property type="nucleotide sequence ID" value="NZ_JAUHTR010000003.1"/>
</dbReference>
<comment type="caution">
    <text evidence="3">The sequence shown here is derived from an EMBL/GenBank/DDBJ whole genome shotgun (WGS) entry which is preliminary data.</text>
</comment>
<gene>
    <name evidence="3" type="ORF">QYB97_08375</name>
</gene>
<dbReference type="PANTHER" id="PTHR43037">
    <property type="entry name" value="UNNAMED PRODUCT-RELATED"/>
    <property type="match status" value="1"/>
</dbReference>
<dbReference type="InterPro" id="IPR002925">
    <property type="entry name" value="Dienelactn_hydro"/>
</dbReference>
<keyword evidence="4" id="KW-1185">Reference proteome</keyword>
<keyword evidence="1" id="KW-0732">Signal</keyword>
<dbReference type="InterPro" id="IPR029058">
    <property type="entry name" value="AB_hydrolase_fold"/>
</dbReference>
<protein>
    <submittedName>
        <fullName evidence="3">Alpha/beta fold hydrolase</fullName>
    </submittedName>
</protein>
<evidence type="ECO:0000313" key="4">
    <source>
        <dbReference type="Proteomes" id="UP001172721"/>
    </source>
</evidence>
<dbReference type="Gene3D" id="3.40.50.1820">
    <property type="entry name" value="alpha/beta hydrolase"/>
    <property type="match status" value="1"/>
</dbReference>
<accession>A0ABT8HUN9</accession>
<dbReference type="InterPro" id="IPR050955">
    <property type="entry name" value="Plant_Biomass_Hydrol_Est"/>
</dbReference>
<evidence type="ECO:0000313" key="3">
    <source>
        <dbReference type="EMBL" id="MDN4524486.1"/>
    </source>
</evidence>
<dbReference type="Pfam" id="PF01738">
    <property type="entry name" value="DLH"/>
    <property type="match status" value="1"/>
</dbReference>
<evidence type="ECO:0000259" key="2">
    <source>
        <dbReference type="Pfam" id="PF01738"/>
    </source>
</evidence>
<sequence length="219" mass="24622">MTLEHHQFTGKTTNLPFLLSKPKRYAAEENWPLILFLHGMGERGTDLNLIKHYGIPKAAADDQYFSFVTVSPQCPHDSYWTEETDTLRELIAQCILALKVDPARIYVTGLSMGGAGTWKLAIEHPELFAAAAPVCGKSFPEKAERLAGLPVWAFHGDTDDINPVSCSTSMIQAMVEAGIEAKLTIYPDTGHDAWTETYQNQKLYSWFLENRRELATFKR</sequence>
<reference evidence="3" key="1">
    <citation type="submission" date="2023-07" db="EMBL/GenBank/DDBJ databases">
        <title>Fictibacillus sp. isolated from freshwater pond.</title>
        <authorList>
            <person name="Kirdat K."/>
            <person name="Bhat A."/>
            <person name="Mourya A."/>
            <person name="Yadav A."/>
        </authorList>
    </citation>
    <scope>NUCLEOTIDE SEQUENCE</scope>
    <source>
        <strain evidence="3">NE201</strain>
    </source>
</reference>
<dbReference type="EMBL" id="JAUHTR010000003">
    <property type="protein sequence ID" value="MDN4524486.1"/>
    <property type="molecule type" value="Genomic_DNA"/>
</dbReference>
<feature type="domain" description="Dienelactone hydrolase" evidence="2">
    <location>
        <begin position="97"/>
        <end position="193"/>
    </location>
</feature>
<dbReference type="GO" id="GO:0016787">
    <property type="term" value="F:hydrolase activity"/>
    <property type="evidence" value="ECO:0007669"/>
    <property type="project" value="UniProtKB-KW"/>
</dbReference>
<evidence type="ECO:0000256" key="1">
    <source>
        <dbReference type="ARBA" id="ARBA00022729"/>
    </source>
</evidence>
<dbReference type="Proteomes" id="UP001172721">
    <property type="component" value="Unassembled WGS sequence"/>
</dbReference>
<organism evidence="3 4">
    <name type="scientific">Fictibacillus fluitans</name>
    <dbReference type="NCBI Taxonomy" id="3058422"/>
    <lineage>
        <taxon>Bacteria</taxon>
        <taxon>Bacillati</taxon>
        <taxon>Bacillota</taxon>
        <taxon>Bacilli</taxon>
        <taxon>Bacillales</taxon>
        <taxon>Fictibacillaceae</taxon>
        <taxon>Fictibacillus</taxon>
    </lineage>
</organism>
<dbReference type="SUPFAM" id="SSF53474">
    <property type="entry name" value="alpha/beta-Hydrolases"/>
    <property type="match status" value="1"/>
</dbReference>
<dbReference type="PANTHER" id="PTHR43037:SF1">
    <property type="entry name" value="BLL1128 PROTEIN"/>
    <property type="match status" value="1"/>
</dbReference>
<keyword evidence="3" id="KW-0378">Hydrolase</keyword>